<sequence length="115" mass="12483">MNAESSHLLLEAINSVATAQPKILVDILSQALSLTLSGIYQCQFATAVIKQSLPLDTLGYLIGKLNQESVTPNEHLLGVLQTVIDRKPELDLDTLTQLFTLLMMCSSGQNSNLTL</sequence>
<protein>
    <submittedName>
        <fullName evidence="1">Uncharacterized protein</fullName>
    </submittedName>
</protein>
<evidence type="ECO:0000313" key="2">
    <source>
        <dbReference type="Proteomes" id="UP001497497"/>
    </source>
</evidence>
<dbReference type="Proteomes" id="UP001497497">
    <property type="component" value="Unassembled WGS sequence"/>
</dbReference>
<dbReference type="AlphaFoldDB" id="A0AAV2IQP8"/>
<keyword evidence="2" id="KW-1185">Reference proteome</keyword>
<name>A0AAV2IQP8_LYMST</name>
<reference evidence="1 2" key="1">
    <citation type="submission" date="2024-04" db="EMBL/GenBank/DDBJ databases">
        <authorList>
            <consortium name="Genoscope - CEA"/>
            <person name="William W."/>
        </authorList>
    </citation>
    <scope>NUCLEOTIDE SEQUENCE [LARGE SCALE GENOMIC DNA]</scope>
</reference>
<proteinExistence type="predicted"/>
<organism evidence="1 2">
    <name type="scientific">Lymnaea stagnalis</name>
    <name type="common">Great pond snail</name>
    <name type="synonym">Helix stagnalis</name>
    <dbReference type="NCBI Taxonomy" id="6523"/>
    <lineage>
        <taxon>Eukaryota</taxon>
        <taxon>Metazoa</taxon>
        <taxon>Spiralia</taxon>
        <taxon>Lophotrochozoa</taxon>
        <taxon>Mollusca</taxon>
        <taxon>Gastropoda</taxon>
        <taxon>Heterobranchia</taxon>
        <taxon>Euthyneura</taxon>
        <taxon>Panpulmonata</taxon>
        <taxon>Hygrophila</taxon>
        <taxon>Lymnaeoidea</taxon>
        <taxon>Lymnaeidae</taxon>
        <taxon>Lymnaea</taxon>
    </lineage>
</organism>
<dbReference type="Gene3D" id="1.25.40.480">
    <property type="match status" value="1"/>
</dbReference>
<dbReference type="EMBL" id="CAXITT010001025">
    <property type="protein sequence ID" value="CAL1547614.1"/>
    <property type="molecule type" value="Genomic_DNA"/>
</dbReference>
<comment type="caution">
    <text evidence="1">The sequence shown here is derived from an EMBL/GenBank/DDBJ whole genome shotgun (WGS) entry which is preliminary data.</text>
</comment>
<feature type="non-terminal residue" evidence="1">
    <location>
        <position position="115"/>
    </location>
</feature>
<gene>
    <name evidence="1" type="ORF">GSLYS_00020931001</name>
</gene>
<accession>A0AAV2IQP8</accession>
<evidence type="ECO:0000313" key="1">
    <source>
        <dbReference type="EMBL" id="CAL1547614.1"/>
    </source>
</evidence>